<comment type="caution">
    <text evidence="5">The sequence shown here is derived from an EMBL/GenBank/DDBJ whole genome shotgun (WGS) entry which is preliminary data.</text>
</comment>
<organism evidence="5 6">
    <name type="scientific">Paracoccus aestuarii</name>
    <dbReference type="NCBI Taxonomy" id="453842"/>
    <lineage>
        <taxon>Bacteria</taxon>
        <taxon>Pseudomonadati</taxon>
        <taxon>Pseudomonadota</taxon>
        <taxon>Alphaproteobacteria</taxon>
        <taxon>Rhodobacterales</taxon>
        <taxon>Paracoccaceae</taxon>
        <taxon>Paracoccus</taxon>
    </lineage>
</organism>
<dbReference type="Pfam" id="PF13377">
    <property type="entry name" value="Peripla_BP_3"/>
    <property type="match status" value="1"/>
</dbReference>
<dbReference type="GO" id="GO:0000976">
    <property type="term" value="F:transcription cis-regulatory region binding"/>
    <property type="evidence" value="ECO:0007669"/>
    <property type="project" value="TreeGrafter"/>
</dbReference>
<name>A0A418ZYG2_9RHOB</name>
<dbReference type="InterPro" id="IPR028082">
    <property type="entry name" value="Peripla_BP_I"/>
</dbReference>
<accession>A0A418ZYG2</accession>
<dbReference type="EMBL" id="QZEV01000021">
    <property type="protein sequence ID" value="RJL05554.1"/>
    <property type="molecule type" value="Genomic_DNA"/>
</dbReference>
<dbReference type="Gene3D" id="1.10.260.40">
    <property type="entry name" value="lambda repressor-like DNA-binding domains"/>
    <property type="match status" value="1"/>
</dbReference>
<dbReference type="Gene3D" id="3.40.50.2300">
    <property type="match status" value="2"/>
</dbReference>
<dbReference type="SUPFAM" id="SSF47413">
    <property type="entry name" value="lambda repressor-like DNA-binding domains"/>
    <property type="match status" value="1"/>
</dbReference>
<dbReference type="AlphaFoldDB" id="A0A418ZYG2"/>
<feature type="domain" description="HTH lacI-type" evidence="4">
    <location>
        <begin position="1"/>
        <end position="55"/>
    </location>
</feature>
<dbReference type="RefSeq" id="WP_119885778.1">
    <property type="nucleotide sequence ID" value="NZ_CP067169.1"/>
</dbReference>
<proteinExistence type="predicted"/>
<dbReference type="PROSITE" id="PS50932">
    <property type="entry name" value="HTH_LACI_2"/>
    <property type="match status" value="1"/>
</dbReference>
<keyword evidence="3" id="KW-0804">Transcription</keyword>
<reference evidence="5 6" key="1">
    <citation type="submission" date="2018-09" db="EMBL/GenBank/DDBJ databases">
        <title>Paracoccus onubensis nov. sp. a moderate halophilic bacterium isolated from Gruta de las Maravillas (Aracena, Spain).</title>
        <authorList>
            <person name="Jurado V."/>
            <person name="Gutierrez-Patricio S."/>
            <person name="Gonzalez-Pimentel J.L."/>
            <person name="Laiz L."/>
            <person name="Saiz-Jimenez C."/>
        </authorList>
    </citation>
    <scope>NUCLEOTIDE SEQUENCE [LARGE SCALE GENOMIC DNA]</scope>
    <source>
        <strain evidence="5 6">DSM 19484</strain>
    </source>
</reference>
<dbReference type="Proteomes" id="UP000285530">
    <property type="component" value="Unassembled WGS sequence"/>
</dbReference>
<dbReference type="Pfam" id="PF00356">
    <property type="entry name" value="LacI"/>
    <property type="match status" value="1"/>
</dbReference>
<dbReference type="SMART" id="SM00354">
    <property type="entry name" value="HTH_LACI"/>
    <property type="match status" value="1"/>
</dbReference>
<dbReference type="InterPro" id="IPR000843">
    <property type="entry name" value="HTH_LacI"/>
</dbReference>
<dbReference type="InterPro" id="IPR046335">
    <property type="entry name" value="LacI/GalR-like_sensor"/>
</dbReference>
<dbReference type="SUPFAM" id="SSF53822">
    <property type="entry name" value="Periplasmic binding protein-like I"/>
    <property type="match status" value="1"/>
</dbReference>
<dbReference type="OrthoDB" id="234496at2"/>
<sequence length="341" mass="36948">MKLKDFAKLVGMSPTTVSRALNGHSEVNEATRARLVAAARQHGYQPNAHARTLAMGHPDTIGCVIPIGGQNEIVNPIYADFLAGVGEECARRRFEINLTVVPHDDQPAAYRALASKGLIGGVIVQFPRHDDPRPALLDRIGLPYVVHGRVTGHQGPYSWVDVNNQRAFHRAAQFLIQLGHRRIAILNGDETLDFARRRRDGYLAALREAGLSPDPALMSSAEMTVAQGYGGARRMLGLAERPTAILCAATMVATGVRQAAEEMGLRIGRDLSVLTFDDDLSYYANRDAVPVFSAMRSPVRRAGERAAALLIDAITGRRTEPVQELLEAELVIGQSTAPPPG</sequence>
<dbReference type="GO" id="GO:0003700">
    <property type="term" value="F:DNA-binding transcription factor activity"/>
    <property type="evidence" value="ECO:0007669"/>
    <property type="project" value="TreeGrafter"/>
</dbReference>
<evidence type="ECO:0000256" key="3">
    <source>
        <dbReference type="ARBA" id="ARBA00023163"/>
    </source>
</evidence>
<dbReference type="CDD" id="cd20010">
    <property type="entry name" value="PBP1_AglR-like"/>
    <property type="match status" value="1"/>
</dbReference>
<evidence type="ECO:0000259" key="4">
    <source>
        <dbReference type="PROSITE" id="PS50932"/>
    </source>
</evidence>
<keyword evidence="2" id="KW-0238">DNA-binding</keyword>
<dbReference type="PANTHER" id="PTHR30146">
    <property type="entry name" value="LACI-RELATED TRANSCRIPTIONAL REPRESSOR"/>
    <property type="match status" value="1"/>
</dbReference>
<keyword evidence="1" id="KW-0805">Transcription regulation</keyword>
<protein>
    <submittedName>
        <fullName evidence="5">LacI family transcriptional regulator</fullName>
    </submittedName>
</protein>
<keyword evidence="6" id="KW-1185">Reference proteome</keyword>
<dbReference type="InterPro" id="IPR010982">
    <property type="entry name" value="Lambda_DNA-bd_dom_sf"/>
</dbReference>
<evidence type="ECO:0000256" key="1">
    <source>
        <dbReference type="ARBA" id="ARBA00023015"/>
    </source>
</evidence>
<dbReference type="PANTHER" id="PTHR30146:SF109">
    <property type="entry name" value="HTH-TYPE TRANSCRIPTIONAL REGULATOR GALS"/>
    <property type="match status" value="1"/>
</dbReference>
<dbReference type="CDD" id="cd01392">
    <property type="entry name" value="HTH_LacI"/>
    <property type="match status" value="1"/>
</dbReference>
<evidence type="ECO:0000313" key="6">
    <source>
        <dbReference type="Proteomes" id="UP000285530"/>
    </source>
</evidence>
<evidence type="ECO:0000313" key="5">
    <source>
        <dbReference type="EMBL" id="RJL05554.1"/>
    </source>
</evidence>
<evidence type="ECO:0000256" key="2">
    <source>
        <dbReference type="ARBA" id="ARBA00023125"/>
    </source>
</evidence>
<gene>
    <name evidence="5" type="ORF">D3P06_06415</name>
</gene>